<accession>A0ABU0L4J0</accession>
<protein>
    <submittedName>
        <fullName evidence="1">Uncharacterized protein</fullName>
    </submittedName>
</protein>
<name>A0ABU0L4J0_9BACL</name>
<reference evidence="1 2" key="1">
    <citation type="submission" date="2023-07" db="EMBL/GenBank/DDBJ databases">
        <title>Genomic Encyclopedia of Type Strains, Phase IV (KMG-IV): sequencing the most valuable type-strain genomes for metagenomic binning, comparative biology and taxonomic classification.</title>
        <authorList>
            <person name="Goeker M."/>
        </authorList>
    </citation>
    <scope>NUCLEOTIDE SEQUENCE [LARGE SCALE GENOMIC DNA]</scope>
    <source>
        <strain evidence="1 2">DSM 14914</strain>
    </source>
</reference>
<organism evidence="1 2">
    <name type="scientific">Paenibacillus brasilensis</name>
    <dbReference type="NCBI Taxonomy" id="128574"/>
    <lineage>
        <taxon>Bacteria</taxon>
        <taxon>Bacillati</taxon>
        <taxon>Bacillota</taxon>
        <taxon>Bacilli</taxon>
        <taxon>Bacillales</taxon>
        <taxon>Paenibacillaceae</taxon>
        <taxon>Paenibacillus</taxon>
    </lineage>
</organism>
<evidence type="ECO:0000313" key="2">
    <source>
        <dbReference type="Proteomes" id="UP001242811"/>
    </source>
</evidence>
<gene>
    <name evidence="1" type="ORF">QOZ95_004386</name>
</gene>
<keyword evidence="2" id="KW-1185">Reference proteome</keyword>
<dbReference type="EMBL" id="JAUSWA010000032">
    <property type="protein sequence ID" value="MDQ0496197.1"/>
    <property type="molecule type" value="Genomic_DNA"/>
</dbReference>
<comment type="caution">
    <text evidence="1">The sequence shown here is derived from an EMBL/GenBank/DDBJ whole genome shotgun (WGS) entry which is preliminary data.</text>
</comment>
<sequence>MFELVGAAIPYNKRSYEVGIIVGTPVVFVGGGLWNQLLD</sequence>
<proteinExistence type="predicted"/>
<dbReference type="Proteomes" id="UP001242811">
    <property type="component" value="Unassembled WGS sequence"/>
</dbReference>
<evidence type="ECO:0000313" key="1">
    <source>
        <dbReference type="EMBL" id="MDQ0496197.1"/>
    </source>
</evidence>